<dbReference type="Proteomes" id="UP000005561">
    <property type="component" value="Unassembled WGS sequence"/>
</dbReference>
<evidence type="ECO:0000313" key="2">
    <source>
        <dbReference type="Proteomes" id="UP000005561"/>
    </source>
</evidence>
<comment type="caution">
    <text evidence="1">The sequence shown here is derived from an EMBL/GenBank/DDBJ whole genome shotgun (WGS) entry which is preliminary data.</text>
</comment>
<accession>C6LCY3</accession>
<reference evidence="1" key="1">
    <citation type="submission" date="2009-07" db="EMBL/GenBank/DDBJ databases">
        <authorList>
            <person name="Weinstock G."/>
            <person name="Sodergren E."/>
            <person name="Clifton S."/>
            <person name="Fulton L."/>
            <person name="Fulton B."/>
            <person name="Courtney L."/>
            <person name="Fronick C."/>
            <person name="Harrison M."/>
            <person name="Strong C."/>
            <person name="Farmer C."/>
            <person name="Delahaunty K."/>
            <person name="Markovic C."/>
            <person name="Hall O."/>
            <person name="Minx P."/>
            <person name="Tomlinson C."/>
            <person name="Mitreva M."/>
            <person name="Nelson J."/>
            <person name="Hou S."/>
            <person name="Wollam A."/>
            <person name="Pepin K.H."/>
            <person name="Johnson M."/>
            <person name="Bhonagiri V."/>
            <person name="Nash W.E."/>
            <person name="Warren W."/>
            <person name="Chinwalla A."/>
            <person name="Mardis E.R."/>
            <person name="Wilson R.K."/>
        </authorList>
    </citation>
    <scope>NUCLEOTIDE SEQUENCE [LARGE SCALE GENOMIC DNA]</scope>
    <source>
        <strain evidence="1">DSM 14469</strain>
    </source>
</reference>
<organism evidence="1 2">
    <name type="scientific">Marvinbryantia formatexigens DSM 14469</name>
    <dbReference type="NCBI Taxonomy" id="478749"/>
    <lineage>
        <taxon>Bacteria</taxon>
        <taxon>Bacillati</taxon>
        <taxon>Bacillota</taxon>
        <taxon>Clostridia</taxon>
        <taxon>Lachnospirales</taxon>
        <taxon>Lachnospiraceae</taxon>
        <taxon>Marvinbryantia</taxon>
    </lineage>
</organism>
<sequence length="42" mass="5085">MTVQLPFDCGGFEYYYLLPVDKYTFWMTLLAPEYTDSHLHFM</sequence>
<name>C6LCY3_9FIRM</name>
<keyword evidence="2" id="KW-1185">Reference proteome</keyword>
<proteinExistence type="predicted"/>
<evidence type="ECO:0000313" key="1">
    <source>
        <dbReference type="EMBL" id="EET61466.1"/>
    </source>
</evidence>
<protein>
    <submittedName>
        <fullName evidence="1">Uncharacterized protein</fullName>
    </submittedName>
</protein>
<gene>
    <name evidence="1" type="ORF">BRYFOR_06641</name>
</gene>
<dbReference type="AlphaFoldDB" id="C6LCY3"/>
<dbReference type="EMBL" id="ACCL02000006">
    <property type="protein sequence ID" value="EET61466.1"/>
    <property type="molecule type" value="Genomic_DNA"/>
</dbReference>